<name>A0A2P4X5B2_9STRA</name>
<proteinExistence type="predicted"/>
<keyword evidence="2" id="KW-1185">Reference proteome</keyword>
<sequence>MRTFHQTLMEEGCSINVMDLAANRFLSLPRRLEAGSYVFVFLSSWLQVATCWRQWTWNVNASSPTARRGHSFVTYDNQLVVFGGRTEDTTKTHVPKTYEITRVNGSLEFLSYEDKIAYDMDSTVVPVAVFFNDMIELGSSRHGPGKRFKFSSVVLNDKLYVFGGFRLWHGFAHENSE</sequence>
<dbReference type="Gene3D" id="2.120.10.80">
    <property type="entry name" value="Kelch-type beta propeller"/>
    <property type="match status" value="1"/>
</dbReference>
<dbReference type="InterPro" id="IPR015915">
    <property type="entry name" value="Kelch-typ_b-propeller"/>
</dbReference>
<dbReference type="SUPFAM" id="SSF117281">
    <property type="entry name" value="Kelch motif"/>
    <property type="match status" value="1"/>
</dbReference>
<protein>
    <submittedName>
        <fullName evidence="1">Uncharacterized protein</fullName>
    </submittedName>
</protein>
<dbReference type="Proteomes" id="UP000237271">
    <property type="component" value="Unassembled WGS sequence"/>
</dbReference>
<accession>A0A2P4X5B2</accession>
<evidence type="ECO:0000313" key="1">
    <source>
        <dbReference type="EMBL" id="POM60728.1"/>
    </source>
</evidence>
<dbReference type="OrthoDB" id="6130531at2759"/>
<comment type="caution">
    <text evidence="1">The sequence shown here is derived from an EMBL/GenBank/DDBJ whole genome shotgun (WGS) entry which is preliminary data.</text>
</comment>
<dbReference type="AlphaFoldDB" id="A0A2P4X5B2"/>
<feature type="non-terminal residue" evidence="1">
    <location>
        <position position="177"/>
    </location>
</feature>
<evidence type="ECO:0000313" key="2">
    <source>
        <dbReference type="Proteomes" id="UP000237271"/>
    </source>
</evidence>
<organism evidence="1 2">
    <name type="scientific">Phytophthora palmivora</name>
    <dbReference type="NCBI Taxonomy" id="4796"/>
    <lineage>
        <taxon>Eukaryota</taxon>
        <taxon>Sar</taxon>
        <taxon>Stramenopiles</taxon>
        <taxon>Oomycota</taxon>
        <taxon>Peronosporomycetes</taxon>
        <taxon>Peronosporales</taxon>
        <taxon>Peronosporaceae</taxon>
        <taxon>Phytophthora</taxon>
    </lineage>
</organism>
<dbReference type="EMBL" id="NCKW01016835">
    <property type="protein sequence ID" value="POM60728.1"/>
    <property type="molecule type" value="Genomic_DNA"/>
</dbReference>
<reference evidence="1 2" key="1">
    <citation type="journal article" date="2017" name="Genome Biol. Evol.">
        <title>Phytophthora megakarya and P. palmivora, closely related causal agents of cacao black pod rot, underwent increases in genome sizes and gene numbers by different mechanisms.</title>
        <authorList>
            <person name="Ali S.S."/>
            <person name="Shao J."/>
            <person name="Lary D.J."/>
            <person name="Kronmiller B."/>
            <person name="Shen D."/>
            <person name="Strem M.D."/>
            <person name="Amoako-Attah I."/>
            <person name="Akrofi A.Y."/>
            <person name="Begoude B.A."/>
            <person name="Ten Hoopen G.M."/>
            <person name="Coulibaly K."/>
            <person name="Kebe B.I."/>
            <person name="Melnick R.L."/>
            <person name="Guiltinan M.J."/>
            <person name="Tyler B.M."/>
            <person name="Meinhardt L.W."/>
            <person name="Bailey B.A."/>
        </authorList>
    </citation>
    <scope>NUCLEOTIDE SEQUENCE [LARGE SCALE GENOMIC DNA]</scope>
    <source>
        <strain evidence="2">sbr112.9</strain>
    </source>
</reference>
<gene>
    <name evidence="1" type="ORF">PHPALM_30393</name>
</gene>